<evidence type="ECO:0000313" key="1">
    <source>
        <dbReference type="EMBL" id="SLN27271.1"/>
    </source>
</evidence>
<organism evidence="1 2">
    <name type="scientific">Palleronia marisminoris</name>
    <dbReference type="NCBI Taxonomy" id="315423"/>
    <lineage>
        <taxon>Bacteria</taxon>
        <taxon>Pseudomonadati</taxon>
        <taxon>Pseudomonadota</taxon>
        <taxon>Alphaproteobacteria</taxon>
        <taxon>Rhodobacterales</taxon>
        <taxon>Roseobacteraceae</taxon>
        <taxon>Palleronia</taxon>
    </lineage>
</organism>
<evidence type="ECO:0008006" key="3">
    <source>
        <dbReference type="Google" id="ProtNLM"/>
    </source>
</evidence>
<gene>
    <name evidence="1" type="ORF">PAM7066_01066</name>
</gene>
<protein>
    <recommendedName>
        <fullName evidence="3">Entericidin B membrane lipoprotein</fullName>
    </recommendedName>
</protein>
<dbReference type="OrthoDB" id="7363288at2"/>
<evidence type="ECO:0000313" key="2">
    <source>
        <dbReference type="Proteomes" id="UP000193870"/>
    </source>
</evidence>
<accession>A0A1Y5RWT2</accession>
<name>A0A1Y5RWT2_9RHOB</name>
<keyword evidence="2" id="KW-1185">Reference proteome</keyword>
<dbReference type="Proteomes" id="UP000193870">
    <property type="component" value="Unassembled WGS sequence"/>
</dbReference>
<sequence length="45" mass="4763">MRIYLTAFVALLGLAACETVGGFGQDVENTGEFVQGSAQEVQNDL</sequence>
<dbReference type="AlphaFoldDB" id="A0A1Y5RWT2"/>
<dbReference type="RefSeq" id="WP_085853085.1">
    <property type="nucleotide sequence ID" value="NZ_FOPF01000002.1"/>
</dbReference>
<dbReference type="EMBL" id="FWFV01000002">
    <property type="protein sequence ID" value="SLN27271.1"/>
    <property type="molecule type" value="Genomic_DNA"/>
</dbReference>
<proteinExistence type="predicted"/>
<reference evidence="1 2" key="1">
    <citation type="submission" date="2017-03" db="EMBL/GenBank/DDBJ databases">
        <authorList>
            <person name="Afonso C.L."/>
            <person name="Miller P.J."/>
            <person name="Scott M.A."/>
            <person name="Spackman E."/>
            <person name="Goraichik I."/>
            <person name="Dimitrov K.M."/>
            <person name="Suarez D.L."/>
            <person name="Swayne D.E."/>
        </authorList>
    </citation>
    <scope>NUCLEOTIDE SEQUENCE [LARGE SCALE GENOMIC DNA]</scope>
    <source>
        <strain evidence="1 2">CECT 7066</strain>
    </source>
</reference>
<dbReference type="STRING" id="315423.SAMN04488020_102215"/>
<dbReference type="PROSITE" id="PS51257">
    <property type="entry name" value="PROKAR_LIPOPROTEIN"/>
    <property type="match status" value="1"/>
</dbReference>